<dbReference type="Pfam" id="PF13271">
    <property type="entry name" value="DUF4062"/>
    <property type="match status" value="1"/>
</dbReference>
<accession>A0ABT3QHJ0</accession>
<dbReference type="PANTHER" id="PTHR19860:SF40">
    <property type="entry name" value="WD40 REPEAT-CONTAINING PROTEIN"/>
    <property type="match status" value="1"/>
</dbReference>
<evidence type="ECO:0000256" key="1">
    <source>
        <dbReference type="ARBA" id="ARBA00022737"/>
    </source>
</evidence>
<dbReference type="InterPro" id="IPR027417">
    <property type="entry name" value="P-loop_NTPase"/>
</dbReference>
<reference evidence="3 4" key="1">
    <citation type="submission" date="2022-11" db="EMBL/GenBank/DDBJ databases">
        <title>Genome sequencing of Acetobacter type strain.</title>
        <authorList>
            <person name="Heo J."/>
            <person name="Lee D."/>
            <person name="Han B.-H."/>
            <person name="Hong S.-B."/>
            <person name="Kwon S.-W."/>
        </authorList>
    </citation>
    <scope>NUCLEOTIDE SEQUENCE [LARGE SCALE GENOMIC DNA]</scope>
    <source>
        <strain evidence="3 4">KACC 21253</strain>
    </source>
</reference>
<dbReference type="EMBL" id="JAPIUZ010000011">
    <property type="protein sequence ID" value="MCX2564750.1"/>
    <property type="molecule type" value="Genomic_DNA"/>
</dbReference>
<dbReference type="InterPro" id="IPR051191">
    <property type="entry name" value="DCAF12"/>
</dbReference>
<dbReference type="PANTHER" id="PTHR19860">
    <property type="entry name" value="DDB1- AND CUL4-ASSOCIATED FACTOR 12-RELATED"/>
    <property type="match status" value="1"/>
</dbReference>
<gene>
    <name evidence="3" type="ORF">OQ497_12465</name>
</gene>
<keyword evidence="4" id="KW-1185">Reference proteome</keyword>
<evidence type="ECO:0000313" key="4">
    <source>
        <dbReference type="Proteomes" id="UP001301152"/>
    </source>
</evidence>
<name>A0ABT3QHJ0_9PROT</name>
<sequence>MTSAAPASREFRVFLSSTFRDMDQERDHLLAHVFPVFRATCLERLVTFTEIDLRWGVTEEDAKNGRTVEICLDEIERCRKIQPPPFFIGFLGERYGWIPTHVELARYWEAHPDSPYAARIQRALDEGISVTELEMRVALMDPGVSEDVSRGRFFLRARSLTDKIAIDAGKEEGDPEFYDPAGDRLYKLKNVMRSTPFFGLDNYCSITEFGDAVMAYLMQQLNLFFPAAVTPTDQELLTAMHARYTQSRLYAYVPIPKIEQSVIDAWRAACLSPNAAPIIIKAPSGYGKSALLAYLSSRFTGQNDAEVFLHYVGADGILTLEGWVDRLIAFLQGKGFLTTSIPSKNDERWQILPKLLAETVTGINKPFVLIIDALNQFSAPNETFLRLSNLILPQNVIILASVTPEIETLGMNTIQLPKFDVVTRKQAIAMFLKSFRKQLSPKLISSIASKEACATPLYLRLLLEELRLHARFETIAAKTDELLKFPNVGDLFLHILQIMDQEDFGKQGHPEISLKAARYIAASWLGLYHVDLAGLLAGQGDPRSPFNGKARLSDLILTPLLARFSSFCSYDNGRITLMHSALKHVFLDQNDKMSTARRDLVTHFSDFQDVNSLAETLFQLKKINDYSSIAKNINSSNMITLWESYPSTLDESLACLGAGAKINTEYMKVIIENSINFDNKLFLNNKISSFVSWLSNKNYLYLAISINMQVVNFFNDESDNIQLVRRSLALMMSSQIFESLCMFDKAVNSSSQASVNLNVFFTDIPSLSGRSVMESGRLMLNRGAFQTSEYHLFISLREFLRDITNSYMNIEKTLRFTAILYLNKNKNDDSEKIFLELRSFWKKINRKESTIQNIEYLIDLNSFYRKTKRYNLSISALLDAKKLIITENFYYSNINYIILTEMVISYLDINDTTMAEKTLLEVKVIADKIFYENHPLISKYYISIARLNQIRNNYSISEINFNKAIEILEYSLPWNSIERAEALLLRSKLFQEIGSDNDYISSLRTVYGIVKNSLYGTHPLFVEVLYLIKKYYEEKSEKFLLDLFIEEEKNRLDSLIFPDFRGPFPPENAEDILKNTNVIALSLKAIIALS</sequence>
<dbReference type="RefSeq" id="WP_173560338.1">
    <property type="nucleotide sequence ID" value="NZ_JAPIUZ010000011.1"/>
</dbReference>
<feature type="domain" description="DUF4062" evidence="2">
    <location>
        <begin position="12"/>
        <end position="136"/>
    </location>
</feature>
<dbReference type="SUPFAM" id="SSF52540">
    <property type="entry name" value="P-loop containing nucleoside triphosphate hydrolases"/>
    <property type="match status" value="1"/>
</dbReference>
<dbReference type="Gene3D" id="1.25.40.10">
    <property type="entry name" value="Tetratricopeptide repeat domain"/>
    <property type="match status" value="1"/>
</dbReference>
<proteinExistence type="predicted"/>
<organism evidence="3 4">
    <name type="scientific">Acetobacter thailandicus</name>
    <dbReference type="NCBI Taxonomy" id="1502842"/>
    <lineage>
        <taxon>Bacteria</taxon>
        <taxon>Pseudomonadati</taxon>
        <taxon>Pseudomonadota</taxon>
        <taxon>Alphaproteobacteria</taxon>
        <taxon>Acetobacterales</taxon>
        <taxon>Acetobacteraceae</taxon>
        <taxon>Acetobacter</taxon>
    </lineage>
</organism>
<evidence type="ECO:0000259" key="2">
    <source>
        <dbReference type="Pfam" id="PF13271"/>
    </source>
</evidence>
<dbReference type="InterPro" id="IPR025139">
    <property type="entry name" value="DUF4062"/>
</dbReference>
<dbReference type="Proteomes" id="UP001301152">
    <property type="component" value="Unassembled WGS sequence"/>
</dbReference>
<dbReference type="InterPro" id="IPR011990">
    <property type="entry name" value="TPR-like_helical_dom_sf"/>
</dbReference>
<protein>
    <submittedName>
        <fullName evidence="3">DUF4062 domain-containing protein</fullName>
    </submittedName>
</protein>
<evidence type="ECO:0000313" key="3">
    <source>
        <dbReference type="EMBL" id="MCX2564750.1"/>
    </source>
</evidence>
<keyword evidence="1" id="KW-0677">Repeat</keyword>
<comment type="caution">
    <text evidence="3">The sequence shown here is derived from an EMBL/GenBank/DDBJ whole genome shotgun (WGS) entry which is preliminary data.</text>
</comment>